<sequence>MTFHLMLYSLLAHGWATTPYPPSLECGPNAAKANCSSRCEETCQYKSRSCPPTICGGPCVCLEGHVIDERRSGCVLRKDCRQKQLEVPTYQVTSLKYFGANYGNDIIPPEGNDTAG</sequence>
<dbReference type="AlphaFoldDB" id="A0A3B0JBX1"/>
<keyword evidence="4" id="KW-1185">Reference proteome</keyword>
<keyword evidence="1" id="KW-0732">Signal</keyword>
<feature type="chain" id="PRO_5017480044" evidence="1">
    <location>
        <begin position="17"/>
        <end position="116"/>
    </location>
</feature>
<dbReference type="InterPro" id="IPR036084">
    <property type="entry name" value="Ser_inhib-like_sf"/>
</dbReference>
<organism evidence="3 4">
    <name type="scientific">Drosophila guanche</name>
    <name type="common">Fruit fly</name>
    <dbReference type="NCBI Taxonomy" id="7266"/>
    <lineage>
        <taxon>Eukaryota</taxon>
        <taxon>Metazoa</taxon>
        <taxon>Ecdysozoa</taxon>
        <taxon>Arthropoda</taxon>
        <taxon>Hexapoda</taxon>
        <taxon>Insecta</taxon>
        <taxon>Pterygota</taxon>
        <taxon>Neoptera</taxon>
        <taxon>Endopterygota</taxon>
        <taxon>Diptera</taxon>
        <taxon>Brachycera</taxon>
        <taxon>Muscomorpha</taxon>
        <taxon>Ephydroidea</taxon>
        <taxon>Drosophilidae</taxon>
        <taxon>Drosophila</taxon>
        <taxon>Sophophora</taxon>
    </lineage>
</organism>
<dbReference type="OrthoDB" id="7849313at2759"/>
<name>A0A3B0JBX1_DROGU</name>
<dbReference type="InterPro" id="IPR002919">
    <property type="entry name" value="TIL_dom"/>
</dbReference>
<dbReference type="Gene3D" id="2.10.25.10">
    <property type="entry name" value="Laminin"/>
    <property type="match status" value="1"/>
</dbReference>
<dbReference type="EMBL" id="OUUW01000001">
    <property type="protein sequence ID" value="SPP72780.1"/>
    <property type="molecule type" value="Genomic_DNA"/>
</dbReference>
<feature type="signal peptide" evidence="1">
    <location>
        <begin position="1"/>
        <end position="16"/>
    </location>
</feature>
<evidence type="ECO:0000313" key="4">
    <source>
        <dbReference type="Proteomes" id="UP000268350"/>
    </source>
</evidence>
<protein>
    <submittedName>
        <fullName evidence="3">Blast:Accessory gland protein Acp62F</fullName>
    </submittedName>
</protein>
<reference evidence="4" key="1">
    <citation type="submission" date="2018-01" db="EMBL/GenBank/DDBJ databases">
        <authorList>
            <person name="Alioto T."/>
            <person name="Alioto T."/>
        </authorList>
    </citation>
    <scope>NUCLEOTIDE SEQUENCE [LARGE SCALE GENOMIC DNA]</scope>
</reference>
<dbReference type="SUPFAM" id="SSF57567">
    <property type="entry name" value="Serine protease inhibitors"/>
    <property type="match status" value="1"/>
</dbReference>
<dbReference type="Pfam" id="PF01826">
    <property type="entry name" value="TIL"/>
    <property type="match status" value="1"/>
</dbReference>
<proteinExistence type="predicted"/>
<evidence type="ECO:0000256" key="1">
    <source>
        <dbReference type="SAM" id="SignalP"/>
    </source>
</evidence>
<gene>
    <name evidence="3" type="ORF">DGUA_6G000164</name>
</gene>
<feature type="domain" description="TIL" evidence="2">
    <location>
        <begin position="26"/>
        <end position="80"/>
    </location>
</feature>
<accession>A0A3B0JBX1</accession>
<dbReference type="OMA" id="CEETCQY"/>
<dbReference type="Proteomes" id="UP000268350">
    <property type="component" value="Unassembled WGS sequence"/>
</dbReference>
<evidence type="ECO:0000259" key="2">
    <source>
        <dbReference type="Pfam" id="PF01826"/>
    </source>
</evidence>
<evidence type="ECO:0000313" key="3">
    <source>
        <dbReference type="EMBL" id="SPP72780.1"/>
    </source>
</evidence>